<keyword evidence="2" id="KW-1185">Reference proteome</keyword>
<dbReference type="Gene3D" id="3.30.460.40">
    <property type="match status" value="1"/>
</dbReference>
<dbReference type="InterPro" id="IPR043519">
    <property type="entry name" value="NT_sf"/>
</dbReference>
<dbReference type="RefSeq" id="WP_207691761.1">
    <property type="nucleotide sequence ID" value="NZ_CP061799.1"/>
</dbReference>
<sequence length="167" mass="18650">MQRDGNKQRIASLSDLIGGLSQAGIEFVIVGGLAAVIQGAPFTTMDLDIVHHQKEENISKLLNFLKQIDAHYRRPDDKIIEPGKQDLAAKGHVLLSTSLGPLDILAFIEKGYSYQDILPNSVEIEFRGYKIRVLELETLIELKSNSGNSKDLCRLPILKETLRQKKI</sequence>
<evidence type="ECO:0000313" key="2">
    <source>
        <dbReference type="Proteomes" id="UP000663720"/>
    </source>
</evidence>
<gene>
    <name evidence="1" type="ORF">dnl_23720</name>
</gene>
<organism evidence="1 2">
    <name type="scientific">Desulfonema limicola</name>
    <dbReference type="NCBI Taxonomy" id="45656"/>
    <lineage>
        <taxon>Bacteria</taxon>
        <taxon>Pseudomonadati</taxon>
        <taxon>Thermodesulfobacteriota</taxon>
        <taxon>Desulfobacteria</taxon>
        <taxon>Desulfobacterales</taxon>
        <taxon>Desulfococcaceae</taxon>
        <taxon>Desulfonema</taxon>
    </lineage>
</organism>
<dbReference type="Proteomes" id="UP000663720">
    <property type="component" value="Chromosome"/>
</dbReference>
<dbReference type="SUPFAM" id="SSF81301">
    <property type="entry name" value="Nucleotidyltransferase"/>
    <property type="match status" value="1"/>
</dbReference>
<reference evidence="1" key="1">
    <citation type="journal article" date="2021" name="Microb. Physiol.">
        <title>Proteogenomic Insights into the Physiology of Marine, Sulfate-Reducing, Filamentous Desulfonema limicola and Desulfonema magnum.</title>
        <authorList>
            <person name="Schnaars V."/>
            <person name="Wohlbrand L."/>
            <person name="Scheve S."/>
            <person name="Hinrichs C."/>
            <person name="Reinhardt R."/>
            <person name="Rabus R."/>
        </authorList>
    </citation>
    <scope>NUCLEOTIDE SEQUENCE</scope>
    <source>
        <strain evidence="1">5ac10</strain>
    </source>
</reference>
<name>A0A975GG98_9BACT</name>
<accession>A0A975GG98</accession>
<proteinExistence type="predicted"/>
<protein>
    <recommendedName>
        <fullName evidence="3">Nucleotidyltransferase</fullName>
    </recommendedName>
</protein>
<evidence type="ECO:0000313" key="1">
    <source>
        <dbReference type="EMBL" id="QTA80085.1"/>
    </source>
</evidence>
<dbReference type="EMBL" id="CP061799">
    <property type="protein sequence ID" value="QTA80085.1"/>
    <property type="molecule type" value="Genomic_DNA"/>
</dbReference>
<evidence type="ECO:0008006" key="3">
    <source>
        <dbReference type="Google" id="ProtNLM"/>
    </source>
</evidence>
<dbReference type="AlphaFoldDB" id="A0A975GG98"/>
<dbReference type="KEGG" id="dli:dnl_23720"/>